<protein>
    <submittedName>
        <fullName evidence="2">Uncharacterized protein</fullName>
    </submittedName>
</protein>
<keyword evidence="3" id="KW-1185">Reference proteome</keyword>
<organism evidence="2 3">
    <name type="scientific">Lactuca sativa</name>
    <name type="common">Garden lettuce</name>
    <dbReference type="NCBI Taxonomy" id="4236"/>
    <lineage>
        <taxon>Eukaryota</taxon>
        <taxon>Viridiplantae</taxon>
        <taxon>Streptophyta</taxon>
        <taxon>Embryophyta</taxon>
        <taxon>Tracheophyta</taxon>
        <taxon>Spermatophyta</taxon>
        <taxon>Magnoliopsida</taxon>
        <taxon>eudicotyledons</taxon>
        <taxon>Gunneridae</taxon>
        <taxon>Pentapetalae</taxon>
        <taxon>asterids</taxon>
        <taxon>campanulids</taxon>
        <taxon>Asterales</taxon>
        <taxon>Asteraceae</taxon>
        <taxon>Cichorioideae</taxon>
        <taxon>Cichorieae</taxon>
        <taxon>Lactucinae</taxon>
        <taxon>Lactuca</taxon>
    </lineage>
</organism>
<proteinExistence type="predicted"/>
<feature type="chain" id="PRO_5040138702" evidence="1">
    <location>
        <begin position="20"/>
        <end position="90"/>
    </location>
</feature>
<reference evidence="2 3" key="1">
    <citation type="journal article" date="2017" name="Nat. Commun.">
        <title>Genome assembly with in vitro proximity ligation data and whole-genome triplication in lettuce.</title>
        <authorList>
            <person name="Reyes-Chin-Wo S."/>
            <person name="Wang Z."/>
            <person name="Yang X."/>
            <person name="Kozik A."/>
            <person name="Arikit S."/>
            <person name="Song C."/>
            <person name="Xia L."/>
            <person name="Froenicke L."/>
            <person name="Lavelle D.O."/>
            <person name="Truco M.J."/>
            <person name="Xia R."/>
            <person name="Zhu S."/>
            <person name="Xu C."/>
            <person name="Xu H."/>
            <person name="Xu X."/>
            <person name="Cox K."/>
            <person name="Korf I."/>
            <person name="Meyers B.C."/>
            <person name="Michelmore R.W."/>
        </authorList>
    </citation>
    <scope>NUCLEOTIDE SEQUENCE [LARGE SCALE GENOMIC DNA]</scope>
    <source>
        <strain evidence="3">cv. Salinas</strain>
        <tissue evidence="2">Seedlings</tissue>
    </source>
</reference>
<feature type="signal peptide" evidence="1">
    <location>
        <begin position="1"/>
        <end position="19"/>
    </location>
</feature>
<evidence type="ECO:0000256" key="1">
    <source>
        <dbReference type="SAM" id="SignalP"/>
    </source>
</evidence>
<evidence type="ECO:0000313" key="2">
    <source>
        <dbReference type="EMBL" id="KAJ0198896.1"/>
    </source>
</evidence>
<dbReference type="EMBL" id="NBSK02000006">
    <property type="protein sequence ID" value="KAJ0198896.1"/>
    <property type="molecule type" value="Genomic_DNA"/>
</dbReference>
<name>A0A9R1V629_LACSA</name>
<dbReference type="AlphaFoldDB" id="A0A9R1V629"/>
<evidence type="ECO:0000313" key="3">
    <source>
        <dbReference type="Proteomes" id="UP000235145"/>
    </source>
</evidence>
<comment type="caution">
    <text evidence="2">The sequence shown here is derived from an EMBL/GenBank/DDBJ whole genome shotgun (WGS) entry which is preliminary data.</text>
</comment>
<dbReference type="Proteomes" id="UP000235145">
    <property type="component" value="Unassembled WGS sequence"/>
</dbReference>
<accession>A0A9R1V629</accession>
<gene>
    <name evidence="2" type="ORF">LSAT_V11C600314910</name>
</gene>
<keyword evidence="1" id="KW-0732">Signal</keyword>
<sequence length="90" mass="10395">MKNFCTDIDRLWLIFVCYAVSDVVPFHDKVNPVVYNMLHESSNASYPGYEISRESTKFTLMLWTLYFSKGQASNLPNREDLGQEVSILIP</sequence>